<evidence type="ECO:0000256" key="1">
    <source>
        <dbReference type="SAM" id="MobiDB-lite"/>
    </source>
</evidence>
<dbReference type="EMBL" id="JAVLSF010000051">
    <property type="protein sequence ID" value="MDR9777576.1"/>
    <property type="molecule type" value="Genomic_DNA"/>
</dbReference>
<sequence length="82" mass="9075">MSPRIVPYECPESLLSARQIGSFDLCQIRLLGQRKSNAVGRYADSSEDTEQDQQQKGCDQERDETPPASLRQIDAEGACDGD</sequence>
<comment type="caution">
    <text evidence="2">The sequence shown here is derived from an EMBL/GenBank/DDBJ whole genome shotgun (WGS) entry which is preliminary data.</text>
</comment>
<accession>A0AAJ2GYZ9</accession>
<protein>
    <submittedName>
        <fullName evidence="2">Uncharacterized protein</fullName>
    </submittedName>
</protein>
<evidence type="ECO:0000313" key="2">
    <source>
        <dbReference type="EMBL" id="MDR9777576.1"/>
    </source>
</evidence>
<name>A0AAJ2GYZ9_9HYPH</name>
<proteinExistence type="predicted"/>
<feature type="region of interest" description="Disordered" evidence="1">
    <location>
        <begin position="37"/>
        <end position="82"/>
    </location>
</feature>
<dbReference type="RefSeq" id="WP_310865828.1">
    <property type="nucleotide sequence ID" value="NZ_JAVLSF010000051.1"/>
</dbReference>
<evidence type="ECO:0000313" key="3">
    <source>
        <dbReference type="Proteomes" id="UP001268610"/>
    </source>
</evidence>
<dbReference type="Proteomes" id="UP001268610">
    <property type="component" value="Unassembled WGS sequence"/>
</dbReference>
<dbReference type="AlphaFoldDB" id="A0AAJ2GYZ9"/>
<organism evidence="2 3">
    <name type="scientific">Rhizobium hidalgonense</name>
    <dbReference type="NCBI Taxonomy" id="1538159"/>
    <lineage>
        <taxon>Bacteria</taxon>
        <taxon>Pseudomonadati</taxon>
        <taxon>Pseudomonadota</taxon>
        <taxon>Alphaproteobacteria</taxon>
        <taxon>Hyphomicrobiales</taxon>
        <taxon>Rhizobiaceae</taxon>
        <taxon>Rhizobium/Agrobacterium group</taxon>
        <taxon>Rhizobium</taxon>
    </lineage>
</organism>
<gene>
    <name evidence="2" type="ORF">RJJ65_34100</name>
</gene>
<reference evidence="2" key="1">
    <citation type="submission" date="2023-04" db="EMBL/GenBank/DDBJ databases">
        <title>Genomic characterization of faba bean (Vicia faba) microsymbionts in Mexican soils.</title>
        <authorList>
            <person name="Rivera Orduna F.N."/>
            <person name="Guevara-Luna J."/>
            <person name="Yan J."/>
            <person name="Arroyo-Herrera I."/>
            <person name="Li Y."/>
            <person name="Vasquez-Murrieta M.S."/>
            <person name="Wang E.T."/>
        </authorList>
    </citation>
    <scope>NUCLEOTIDE SEQUENCE</scope>
    <source>
        <strain evidence="2">CH26</strain>
    </source>
</reference>